<organism evidence="2 3">
    <name type="scientific">Corchorus olitorius</name>
    <dbReference type="NCBI Taxonomy" id="93759"/>
    <lineage>
        <taxon>Eukaryota</taxon>
        <taxon>Viridiplantae</taxon>
        <taxon>Streptophyta</taxon>
        <taxon>Embryophyta</taxon>
        <taxon>Tracheophyta</taxon>
        <taxon>Spermatophyta</taxon>
        <taxon>Magnoliopsida</taxon>
        <taxon>eudicotyledons</taxon>
        <taxon>Gunneridae</taxon>
        <taxon>Pentapetalae</taxon>
        <taxon>rosids</taxon>
        <taxon>malvids</taxon>
        <taxon>Malvales</taxon>
        <taxon>Malvaceae</taxon>
        <taxon>Grewioideae</taxon>
        <taxon>Apeibeae</taxon>
        <taxon>Corchorus</taxon>
    </lineage>
</organism>
<dbReference type="Pfam" id="PF13456">
    <property type="entry name" value="RVT_3"/>
    <property type="match status" value="1"/>
</dbReference>
<feature type="domain" description="RNase H type-1" evidence="1">
    <location>
        <begin position="62"/>
        <end position="195"/>
    </location>
</feature>
<accession>A0A1R3IZ02</accession>
<dbReference type="InterPro" id="IPR041588">
    <property type="entry name" value="Integrase_H2C2"/>
</dbReference>
<dbReference type="InterPro" id="IPR036397">
    <property type="entry name" value="RNaseH_sf"/>
</dbReference>
<dbReference type="Pfam" id="PF17921">
    <property type="entry name" value="Integrase_H2C2"/>
    <property type="match status" value="1"/>
</dbReference>
<dbReference type="InterPro" id="IPR012337">
    <property type="entry name" value="RNaseH-like_sf"/>
</dbReference>
<evidence type="ECO:0000313" key="2">
    <source>
        <dbReference type="EMBL" id="OMO87770.1"/>
    </source>
</evidence>
<dbReference type="GO" id="GO:0003676">
    <property type="term" value="F:nucleic acid binding"/>
    <property type="evidence" value="ECO:0007669"/>
    <property type="project" value="InterPro"/>
</dbReference>
<dbReference type="PANTHER" id="PTHR48475:SF1">
    <property type="entry name" value="RNASE H TYPE-1 DOMAIN-CONTAINING PROTEIN"/>
    <property type="match status" value="1"/>
</dbReference>
<gene>
    <name evidence="2" type="ORF">COLO4_20580</name>
</gene>
<dbReference type="STRING" id="93759.A0A1R3IZ02"/>
<evidence type="ECO:0000313" key="3">
    <source>
        <dbReference type="Proteomes" id="UP000187203"/>
    </source>
</evidence>
<dbReference type="PROSITE" id="PS50879">
    <property type="entry name" value="RNASE_H_1"/>
    <property type="match status" value="1"/>
</dbReference>
<sequence length="337" mass="38782">MLSRPLLKGRLGKWCLALSEFSFKYIPQKAVKGQTIVDFLADHPCLDLGEEFEDTNFLMEVSLIPWILEFDGSSTANSAGARIVITSPDDDYTMMSFHLDFDCTNNQAEYEALIIGLELLREMKVSTIHIKGDSLLVINQLTREFNCTSPSLLSYYAVAVQLLEKFDDVRIEHVPRHRNESANVAAQLASGLVFQDDIWKKVVNVERRSMPSTFTRDNVFEVYNLVHRLDDWRQPFLEYLQNPSTRGTRRIKTLAVHYTVLADELYRKDLDGSLMRCLDQDEAKKVIKDVHEGLCGAYQAGRKMRWLICRHGFYWPIIMKDCMEFAKGCQACQRMGN</sequence>
<dbReference type="EMBL" id="AWUE01017255">
    <property type="protein sequence ID" value="OMO87770.1"/>
    <property type="molecule type" value="Genomic_DNA"/>
</dbReference>
<protein>
    <recommendedName>
        <fullName evidence="1">RNase H type-1 domain-containing protein</fullName>
    </recommendedName>
</protein>
<evidence type="ECO:0000259" key="1">
    <source>
        <dbReference type="PROSITE" id="PS50879"/>
    </source>
</evidence>
<dbReference type="Proteomes" id="UP000187203">
    <property type="component" value="Unassembled WGS sequence"/>
</dbReference>
<dbReference type="CDD" id="cd09279">
    <property type="entry name" value="RNase_HI_like"/>
    <property type="match status" value="1"/>
</dbReference>
<reference evidence="3" key="1">
    <citation type="submission" date="2013-09" db="EMBL/GenBank/DDBJ databases">
        <title>Corchorus olitorius genome sequencing.</title>
        <authorList>
            <person name="Alam M."/>
            <person name="Haque M.S."/>
            <person name="Islam M.S."/>
            <person name="Emdad E.M."/>
            <person name="Islam M.M."/>
            <person name="Ahmed B."/>
            <person name="Halim A."/>
            <person name="Hossen Q.M.M."/>
            <person name="Hossain M.Z."/>
            <person name="Ahmed R."/>
            <person name="Khan M.M."/>
            <person name="Islam R."/>
            <person name="Rashid M.M."/>
            <person name="Khan S.A."/>
            <person name="Rahman M.S."/>
            <person name="Alam M."/>
            <person name="Yahiya A.S."/>
            <person name="Khan M.S."/>
            <person name="Azam M.S."/>
            <person name="Haque T."/>
            <person name="Lashkar M.Z.H."/>
            <person name="Akhand A.I."/>
            <person name="Morshed G."/>
            <person name="Roy S."/>
            <person name="Uddin K.S."/>
            <person name="Rabeya T."/>
            <person name="Hossain A.S."/>
            <person name="Chowdhury A."/>
            <person name="Snigdha A.R."/>
            <person name="Mortoza M.S."/>
            <person name="Matin S.A."/>
            <person name="Hoque S.M.E."/>
            <person name="Islam M.K."/>
            <person name="Roy D.K."/>
            <person name="Haider R."/>
            <person name="Moosa M.M."/>
            <person name="Elias S.M."/>
            <person name="Hasan A.M."/>
            <person name="Jahan S."/>
            <person name="Shafiuddin M."/>
            <person name="Mahmood N."/>
            <person name="Shommy N.S."/>
        </authorList>
    </citation>
    <scope>NUCLEOTIDE SEQUENCE [LARGE SCALE GENOMIC DNA]</scope>
    <source>
        <strain evidence="3">cv. O-4</strain>
    </source>
</reference>
<dbReference type="InterPro" id="IPR002156">
    <property type="entry name" value="RNaseH_domain"/>
</dbReference>
<comment type="caution">
    <text evidence="2">The sequence shown here is derived from an EMBL/GenBank/DDBJ whole genome shotgun (WGS) entry which is preliminary data.</text>
</comment>
<dbReference type="Gene3D" id="1.10.340.70">
    <property type="match status" value="1"/>
</dbReference>
<dbReference type="Gene3D" id="3.30.420.10">
    <property type="entry name" value="Ribonuclease H-like superfamily/Ribonuclease H"/>
    <property type="match status" value="1"/>
</dbReference>
<name>A0A1R3IZ02_9ROSI</name>
<keyword evidence="3" id="KW-1185">Reference proteome</keyword>
<proteinExistence type="predicted"/>
<dbReference type="SUPFAM" id="SSF53098">
    <property type="entry name" value="Ribonuclease H-like"/>
    <property type="match status" value="1"/>
</dbReference>
<dbReference type="AlphaFoldDB" id="A0A1R3IZ02"/>
<dbReference type="PANTHER" id="PTHR48475">
    <property type="entry name" value="RIBONUCLEASE H"/>
    <property type="match status" value="1"/>
</dbReference>
<dbReference type="OrthoDB" id="978246at2759"/>
<dbReference type="GO" id="GO:0004523">
    <property type="term" value="F:RNA-DNA hybrid ribonuclease activity"/>
    <property type="evidence" value="ECO:0007669"/>
    <property type="project" value="InterPro"/>
</dbReference>